<dbReference type="Proteomes" id="UP000183994">
    <property type="component" value="Unassembled WGS sequence"/>
</dbReference>
<dbReference type="Gene3D" id="3.40.50.12370">
    <property type="match status" value="1"/>
</dbReference>
<dbReference type="STRING" id="1121393.SAMN02745216_04559"/>
<proteinExistence type="predicted"/>
<protein>
    <submittedName>
        <fullName evidence="2">Nucleotide-binding universal stress protein, UspA family</fullName>
    </submittedName>
</protein>
<dbReference type="InterPro" id="IPR006016">
    <property type="entry name" value="UspA"/>
</dbReference>
<dbReference type="CDD" id="cd00293">
    <property type="entry name" value="USP-like"/>
    <property type="match status" value="1"/>
</dbReference>
<dbReference type="RefSeq" id="WP_073478546.1">
    <property type="nucleotide sequence ID" value="NZ_FQZU01000043.1"/>
</dbReference>
<dbReference type="Pfam" id="PF00582">
    <property type="entry name" value="Usp"/>
    <property type="match status" value="1"/>
</dbReference>
<dbReference type="EMBL" id="FQZU01000043">
    <property type="protein sequence ID" value="SHL06640.1"/>
    <property type="molecule type" value="Genomic_DNA"/>
</dbReference>
<accession>A0A1M6XKV6</accession>
<evidence type="ECO:0000259" key="1">
    <source>
        <dbReference type="Pfam" id="PF00582"/>
    </source>
</evidence>
<keyword evidence="3" id="KW-1185">Reference proteome</keyword>
<dbReference type="AlphaFoldDB" id="A0A1M6XKV6"/>
<reference evidence="3" key="1">
    <citation type="submission" date="2016-11" db="EMBL/GenBank/DDBJ databases">
        <authorList>
            <person name="Varghese N."/>
            <person name="Submissions S."/>
        </authorList>
    </citation>
    <scope>NUCLEOTIDE SEQUENCE [LARGE SCALE GENOMIC DNA]</scope>
    <source>
        <strain evidence="3">DSM 16219</strain>
    </source>
</reference>
<dbReference type="OrthoDB" id="5448221at2"/>
<organism evidence="2 3">
    <name type="scientific">Desulfatibacillum alkenivorans DSM 16219</name>
    <dbReference type="NCBI Taxonomy" id="1121393"/>
    <lineage>
        <taxon>Bacteria</taxon>
        <taxon>Pseudomonadati</taxon>
        <taxon>Thermodesulfobacteriota</taxon>
        <taxon>Desulfobacteria</taxon>
        <taxon>Desulfobacterales</taxon>
        <taxon>Desulfatibacillaceae</taxon>
        <taxon>Desulfatibacillum</taxon>
    </lineage>
</organism>
<dbReference type="SUPFAM" id="SSF52402">
    <property type="entry name" value="Adenine nucleotide alpha hydrolases-like"/>
    <property type="match status" value="2"/>
</dbReference>
<gene>
    <name evidence="2" type="ORF">SAMN02745216_04559</name>
</gene>
<evidence type="ECO:0000313" key="3">
    <source>
        <dbReference type="Proteomes" id="UP000183994"/>
    </source>
</evidence>
<evidence type="ECO:0000313" key="2">
    <source>
        <dbReference type="EMBL" id="SHL06640.1"/>
    </source>
</evidence>
<sequence>MRILVALNGSPSSIHMVREAAQLARNTWADVTLLGITPVDSSPPNHNGGEPPKGFRQVMEGFLHDFLEMVNDSESPYPQSLTEYKWKDADKGAWDLDCQQPAPGKKQLTLRMRAGNAAKIILGHAQVLESDIIVIGCGKGVGCTWDGSLEVPRTIVNNASCSVFAVKEEKQPRMVVCCLDNDNVSQASLELVNQLVTIYHAELGLVGVTGAEGLKEEVDRKMGQLLDYYAGSDIRAWVQLVEASSLESFIAQAAQKDLVALWMGKQSFLDKIFFRQRLGKLIETAQSSVLILR</sequence>
<name>A0A1M6XKV6_9BACT</name>
<feature type="domain" description="UspA" evidence="1">
    <location>
        <begin position="2"/>
        <end position="167"/>
    </location>
</feature>